<organism evidence="1 2">
    <name type="scientific">Streptomyces qinzhouensis</name>
    <dbReference type="NCBI Taxonomy" id="2599401"/>
    <lineage>
        <taxon>Bacteria</taxon>
        <taxon>Bacillati</taxon>
        <taxon>Actinomycetota</taxon>
        <taxon>Actinomycetes</taxon>
        <taxon>Kitasatosporales</taxon>
        <taxon>Streptomycetaceae</taxon>
        <taxon>Streptomyces</taxon>
    </lineage>
</organism>
<evidence type="ECO:0000313" key="2">
    <source>
        <dbReference type="Proteomes" id="UP000320580"/>
    </source>
</evidence>
<name>A0A5B8JHC3_9ACTN</name>
<evidence type="ECO:0000313" key="1">
    <source>
        <dbReference type="EMBL" id="QDY80906.1"/>
    </source>
</evidence>
<accession>A0A5B8JHC3</accession>
<sequence>MRGVTRVRAALASLVGSARHELLSFDDPAAALGQGIPESFLRSGAPGCAPAVRTARVRRIAPRHGLRQLREPWRCLGEARVTESVPFRIIVADRSVAAVPIDLDLHDNGVLLIRDPVVVQALVRTHQAWWEAGEDPVRRARPAGPPPHLRPVLDAIMAGLTDDAAAARLNMSRRTYSRRVGELMAALGTTSRFRAGVEAADRGWI</sequence>
<keyword evidence="2" id="KW-1185">Reference proteome</keyword>
<dbReference type="EMBL" id="CP042266">
    <property type="protein sequence ID" value="QDY80906.1"/>
    <property type="molecule type" value="Genomic_DNA"/>
</dbReference>
<reference evidence="1 2" key="1">
    <citation type="submission" date="2019-07" db="EMBL/GenBank/DDBJ databases">
        <authorList>
            <person name="Zhu P."/>
        </authorList>
    </citation>
    <scope>NUCLEOTIDE SEQUENCE [LARGE SCALE GENOMIC DNA]</scope>
    <source>
        <strain evidence="1 2">SSL-25</strain>
    </source>
</reference>
<dbReference type="KEGG" id="sqz:FQU76_10080"/>
<dbReference type="InterPro" id="IPR036388">
    <property type="entry name" value="WH-like_DNA-bd_sf"/>
</dbReference>
<dbReference type="GO" id="GO:0003677">
    <property type="term" value="F:DNA binding"/>
    <property type="evidence" value="ECO:0007669"/>
    <property type="project" value="UniProtKB-KW"/>
</dbReference>
<keyword evidence="1" id="KW-0238">DNA-binding</keyword>
<gene>
    <name evidence="1" type="ORF">FQU76_10080</name>
</gene>
<dbReference type="InterPro" id="IPR016032">
    <property type="entry name" value="Sig_transdc_resp-reg_C-effctor"/>
</dbReference>
<protein>
    <submittedName>
        <fullName evidence="1">DNA-binding response regulator</fullName>
    </submittedName>
</protein>
<dbReference type="Proteomes" id="UP000320580">
    <property type="component" value="Chromosome"/>
</dbReference>
<proteinExistence type="predicted"/>
<dbReference type="AlphaFoldDB" id="A0A5B8JHC3"/>
<dbReference type="SUPFAM" id="SSF46894">
    <property type="entry name" value="C-terminal effector domain of the bipartite response regulators"/>
    <property type="match status" value="1"/>
</dbReference>
<dbReference type="GO" id="GO:0006355">
    <property type="term" value="P:regulation of DNA-templated transcription"/>
    <property type="evidence" value="ECO:0007669"/>
    <property type="project" value="InterPro"/>
</dbReference>
<dbReference type="Gene3D" id="1.10.10.10">
    <property type="entry name" value="Winged helix-like DNA-binding domain superfamily/Winged helix DNA-binding domain"/>
    <property type="match status" value="1"/>
</dbReference>
<dbReference type="OrthoDB" id="3728246at2"/>